<evidence type="ECO:0000256" key="3">
    <source>
        <dbReference type="ARBA" id="ARBA00022552"/>
    </source>
</evidence>
<keyword evidence="9" id="KW-0460">Magnesium</keyword>
<feature type="active site" evidence="9">
    <location>
        <position position="128"/>
    </location>
</feature>
<dbReference type="GO" id="GO:0006364">
    <property type="term" value="P:rRNA processing"/>
    <property type="evidence" value="ECO:0007669"/>
    <property type="project" value="UniProtKB-UniRule"/>
</dbReference>
<gene>
    <name evidence="9" type="primary">rnc</name>
    <name evidence="12" type="ORF">N425_09530</name>
</gene>
<evidence type="ECO:0000256" key="4">
    <source>
        <dbReference type="ARBA" id="ARBA00022664"/>
    </source>
</evidence>
<comment type="subcellular location">
    <subcellularLocation>
        <location evidence="9">Cytoplasm</location>
    </subcellularLocation>
</comment>
<evidence type="ECO:0000259" key="10">
    <source>
        <dbReference type="PROSITE" id="PS50137"/>
    </source>
</evidence>
<dbReference type="GO" id="GO:0004525">
    <property type="term" value="F:ribonuclease III activity"/>
    <property type="evidence" value="ECO:0007669"/>
    <property type="project" value="UniProtKB-UniRule"/>
</dbReference>
<dbReference type="PROSITE" id="PS50142">
    <property type="entry name" value="RNASE_3_2"/>
    <property type="match status" value="1"/>
</dbReference>
<protein>
    <recommendedName>
        <fullName evidence="9">Ribonuclease 3</fullName>
        <ecNumber evidence="9">3.1.26.3</ecNumber>
    </recommendedName>
    <alternativeName>
        <fullName evidence="9">Ribonuclease III</fullName>
        <shortName evidence="9">RNase III</shortName>
    </alternativeName>
</protein>
<evidence type="ECO:0000256" key="8">
    <source>
        <dbReference type="ARBA" id="ARBA00022884"/>
    </source>
</evidence>
<dbReference type="FunFam" id="1.10.1520.10:FF:000001">
    <property type="entry name" value="Ribonuclease 3"/>
    <property type="match status" value="1"/>
</dbReference>
<keyword evidence="6 9" id="KW-0255">Endonuclease</keyword>
<dbReference type="SMART" id="SM00535">
    <property type="entry name" value="RIBOc"/>
    <property type="match status" value="1"/>
</dbReference>
<evidence type="ECO:0000256" key="7">
    <source>
        <dbReference type="ARBA" id="ARBA00022801"/>
    </source>
</evidence>
<dbReference type="PANTHER" id="PTHR11207:SF0">
    <property type="entry name" value="RIBONUCLEASE 3"/>
    <property type="match status" value="1"/>
</dbReference>
<evidence type="ECO:0000256" key="9">
    <source>
        <dbReference type="HAMAP-Rule" id="MF_00104"/>
    </source>
</evidence>
<dbReference type="NCBIfam" id="TIGR02191">
    <property type="entry name" value="RNaseIII"/>
    <property type="match status" value="1"/>
</dbReference>
<dbReference type="InterPro" id="IPR014720">
    <property type="entry name" value="dsRBD_dom"/>
</dbReference>
<dbReference type="GO" id="GO:0010468">
    <property type="term" value="P:regulation of gene expression"/>
    <property type="evidence" value="ECO:0007669"/>
    <property type="project" value="TreeGrafter"/>
</dbReference>
<dbReference type="GO" id="GO:0008033">
    <property type="term" value="P:tRNA processing"/>
    <property type="evidence" value="ECO:0007669"/>
    <property type="project" value="UniProtKB-KW"/>
</dbReference>
<dbReference type="EMBL" id="AYUF01000481">
    <property type="protein sequence ID" value="ETK01453.1"/>
    <property type="molecule type" value="Genomic_DNA"/>
</dbReference>
<evidence type="ECO:0000256" key="2">
    <source>
        <dbReference type="ARBA" id="ARBA00010183"/>
    </source>
</evidence>
<evidence type="ECO:0000256" key="6">
    <source>
        <dbReference type="ARBA" id="ARBA00022759"/>
    </source>
</evidence>
<feature type="binding site" evidence="9">
    <location>
        <position position="125"/>
    </location>
    <ligand>
        <name>Mg(2+)</name>
        <dbReference type="ChEBI" id="CHEBI:18420"/>
    </ligand>
</feature>
<dbReference type="Proteomes" id="UP000018837">
    <property type="component" value="Unassembled WGS sequence"/>
</dbReference>
<dbReference type="PANTHER" id="PTHR11207">
    <property type="entry name" value="RIBONUCLEASE III"/>
    <property type="match status" value="1"/>
</dbReference>
<dbReference type="Gene3D" id="3.30.160.20">
    <property type="match status" value="1"/>
</dbReference>
<dbReference type="EC" id="3.1.26.3" evidence="9"/>
<evidence type="ECO:0000259" key="11">
    <source>
        <dbReference type="PROSITE" id="PS50142"/>
    </source>
</evidence>
<dbReference type="PROSITE" id="PS00517">
    <property type="entry name" value="RNASE_3_1"/>
    <property type="match status" value="1"/>
</dbReference>
<dbReference type="InterPro" id="IPR011907">
    <property type="entry name" value="RNase_III"/>
</dbReference>
<evidence type="ECO:0000256" key="5">
    <source>
        <dbReference type="ARBA" id="ARBA00022722"/>
    </source>
</evidence>
<comment type="function">
    <text evidence="9">Digests double-stranded RNA. Involved in the processing of primary rRNA transcript to yield the immediate precursors to the large and small rRNAs (23S and 16S). Processes some mRNAs, and tRNAs when they are encoded in the rRNA operon. Processes pre-crRNA and tracrRNA of type II CRISPR loci if present in the organism.</text>
</comment>
<proteinExistence type="inferred from homology"/>
<feature type="binding site" evidence="9">
    <location>
        <position position="56"/>
    </location>
    <ligand>
        <name>Mg(2+)</name>
        <dbReference type="ChEBI" id="CHEBI:18420"/>
    </ligand>
</feature>
<dbReference type="Gene3D" id="1.10.1520.10">
    <property type="entry name" value="Ribonuclease III domain"/>
    <property type="match status" value="1"/>
</dbReference>
<dbReference type="SUPFAM" id="SSF54768">
    <property type="entry name" value="dsRNA-binding domain-like"/>
    <property type="match status" value="1"/>
</dbReference>
<keyword evidence="9" id="KW-0819">tRNA processing</keyword>
<keyword evidence="3 9" id="KW-0698">rRNA processing</keyword>
<comment type="cofactor">
    <cofactor evidence="9">
        <name>Mg(2+)</name>
        <dbReference type="ChEBI" id="CHEBI:18420"/>
    </cofactor>
</comment>
<reference evidence="12 13" key="1">
    <citation type="submission" date="2013-11" db="EMBL/GenBank/DDBJ databases">
        <title>Single cell genomics of uncultured Tannerella BU063 (oral taxon 286).</title>
        <authorList>
            <person name="Beall C.J."/>
            <person name="Campbell A.G."/>
            <person name="Griffen A.L."/>
            <person name="Podar M."/>
            <person name="Leys E.J."/>
        </authorList>
    </citation>
    <scope>NUCLEOTIDE SEQUENCE [LARGE SCALE GENOMIC DNA]</scope>
    <source>
        <strain evidence="12">Cell 2</strain>
    </source>
</reference>
<evidence type="ECO:0000313" key="13">
    <source>
        <dbReference type="Proteomes" id="UP000018837"/>
    </source>
</evidence>
<keyword evidence="9" id="KW-0963">Cytoplasm</keyword>
<dbReference type="GO" id="GO:0005737">
    <property type="term" value="C:cytoplasm"/>
    <property type="evidence" value="ECO:0007669"/>
    <property type="project" value="UniProtKB-SubCell"/>
</dbReference>
<feature type="binding site" evidence="9">
    <location>
        <position position="128"/>
    </location>
    <ligand>
        <name>Mg(2+)</name>
        <dbReference type="ChEBI" id="CHEBI:18420"/>
    </ligand>
</feature>
<dbReference type="CDD" id="cd00593">
    <property type="entry name" value="RIBOc"/>
    <property type="match status" value="1"/>
</dbReference>
<evidence type="ECO:0000313" key="12">
    <source>
        <dbReference type="EMBL" id="ETK01453.1"/>
    </source>
</evidence>
<comment type="catalytic activity">
    <reaction evidence="1 9">
        <text>Endonucleolytic cleavage to 5'-phosphomonoester.</text>
        <dbReference type="EC" id="3.1.26.3"/>
    </reaction>
</comment>
<dbReference type="PATRIC" id="fig|1411148.3.peg.1515"/>
<feature type="domain" description="RNase III" evidence="11">
    <location>
        <begin position="14"/>
        <end position="139"/>
    </location>
</feature>
<organism evidence="12 13">
    <name type="scientific">Tannerella sp. oral taxon BU063 isolate Cell 2</name>
    <dbReference type="NCBI Taxonomy" id="1411148"/>
    <lineage>
        <taxon>Bacteria</taxon>
        <taxon>Pseudomonadati</taxon>
        <taxon>Bacteroidota</taxon>
        <taxon>Bacteroidia</taxon>
        <taxon>Bacteroidales</taxon>
        <taxon>Tannerellaceae</taxon>
        <taxon>Tannerella</taxon>
    </lineage>
</organism>
<dbReference type="HAMAP" id="MF_00104">
    <property type="entry name" value="RNase_III"/>
    <property type="match status" value="1"/>
</dbReference>
<dbReference type="Pfam" id="PF00035">
    <property type="entry name" value="dsrm"/>
    <property type="match status" value="1"/>
</dbReference>
<feature type="active site" evidence="9">
    <location>
        <position position="60"/>
    </location>
</feature>
<evidence type="ECO:0000256" key="1">
    <source>
        <dbReference type="ARBA" id="ARBA00000109"/>
    </source>
</evidence>
<dbReference type="SUPFAM" id="SSF69065">
    <property type="entry name" value="RNase III domain-like"/>
    <property type="match status" value="1"/>
</dbReference>
<comment type="caution">
    <text evidence="12">The sequence shown here is derived from an EMBL/GenBank/DDBJ whole genome shotgun (WGS) entry which is preliminary data.</text>
</comment>
<keyword evidence="9" id="KW-0479">Metal-binding</keyword>
<dbReference type="GO" id="GO:0003725">
    <property type="term" value="F:double-stranded RNA binding"/>
    <property type="evidence" value="ECO:0007669"/>
    <property type="project" value="TreeGrafter"/>
</dbReference>
<dbReference type="Pfam" id="PF14622">
    <property type="entry name" value="Ribonucleas_3_3"/>
    <property type="match status" value="1"/>
</dbReference>
<dbReference type="AlphaFoldDB" id="W2C313"/>
<feature type="domain" description="DRBM" evidence="10">
    <location>
        <begin position="167"/>
        <end position="236"/>
    </location>
</feature>
<dbReference type="GO" id="GO:0006397">
    <property type="term" value="P:mRNA processing"/>
    <property type="evidence" value="ECO:0007669"/>
    <property type="project" value="UniProtKB-UniRule"/>
</dbReference>
<dbReference type="PROSITE" id="PS50137">
    <property type="entry name" value="DS_RBD"/>
    <property type="match status" value="1"/>
</dbReference>
<dbReference type="InterPro" id="IPR000999">
    <property type="entry name" value="RNase_III_dom"/>
</dbReference>
<name>W2C313_9BACT</name>
<dbReference type="GO" id="GO:0046872">
    <property type="term" value="F:metal ion binding"/>
    <property type="evidence" value="ECO:0007669"/>
    <property type="project" value="UniProtKB-KW"/>
</dbReference>
<sequence>MIARLFVLRNKEPYSSMYRMLGFYPNNMWLYEQAFTHRSSHNTPEGKRSNDNERLEFLGDAVLGIAVADILYKHFPNQKEGFLTSTRSKIVQRETLNRIALEMGLDKMMVSTVRPQTHNSYILGNALEALIGAIYLDQGYRRCRRFVQERMIDRYTPLDKVAQKEVNFKSNLLEWGQKAKLRIAFVLNETSTDQNGNRMFQSTVHIEDVPFGTGAGYTKKESQQIAAKKAIKKIRYDREAQTLLAELRQRALEARATPDVLSEAQPE</sequence>
<accession>W2C313</accession>
<dbReference type="SMART" id="SM00358">
    <property type="entry name" value="DSRM"/>
    <property type="match status" value="1"/>
</dbReference>
<dbReference type="InterPro" id="IPR036389">
    <property type="entry name" value="RNase_III_sf"/>
</dbReference>
<keyword evidence="8 9" id="KW-0694">RNA-binding</keyword>
<keyword evidence="5 9" id="KW-0540">Nuclease</keyword>
<keyword evidence="4 9" id="KW-0507">mRNA processing</keyword>
<comment type="subunit">
    <text evidence="9">Homodimer.</text>
</comment>
<dbReference type="GO" id="GO:0019843">
    <property type="term" value="F:rRNA binding"/>
    <property type="evidence" value="ECO:0007669"/>
    <property type="project" value="UniProtKB-KW"/>
</dbReference>
<keyword evidence="7 9" id="KW-0378">Hydrolase</keyword>
<comment type="similarity">
    <text evidence="2">Belongs to the ribonuclease III family.</text>
</comment>
<keyword evidence="9" id="KW-0699">rRNA-binding</keyword>